<gene>
    <name evidence="1" type="ORF">POCULU_LOCUS9070</name>
</gene>
<dbReference type="AlphaFoldDB" id="A0A9N9DGK7"/>
<keyword evidence="2" id="KW-1185">Reference proteome</keyword>
<proteinExistence type="predicted"/>
<protein>
    <submittedName>
        <fullName evidence="1">5995_t:CDS:1</fullName>
    </submittedName>
</protein>
<dbReference type="EMBL" id="CAJVPJ010003076">
    <property type="protein sequence ID" value="CAG8634339.1"/>
    <property type="molecule type" value="Genomic_DNA"/>
</dbReference>
<evidence type="ECO:0000313" key="2">
    <source>
        <dbReference type="Proteomes" id="UP000789572"/>
    </source>
</evidence>
<dbReference type="Proteomes" id="UP000789572">
    <property type="component" value="Unassembled WGS sequence"/>
</dbReference>
<evidence type="ECO:0000313" key="1">
    <source>
        <dbReference type="EMBL" id="CAG8634339.1"/>
    </source>
</evidence>
<dbReference type="OrthoDB" id="2418441at2759"/>
<sequence length="294" mass="33532">MEQDYSEPGWRYHIAISDDGKEAVKFSIQKDKGEFVGYLTAYKVNGNEISKVSDDSYTINASYIQAAYDSSSAMPTWSLAISNMNKHGKTLVALSYFPTKEITYKTSSDLESGSSQGYGTYVLVMDLNNPDKWLRIETPLDEFAGVVNFVSDPNSDMWLLTISKIEGIFHYNIDPYHTKPYKPLNETTVWQRDTPKVYSHNMKDKWKDPAIDSNVCFQFFASTIKSYVYFEPEPKKKILRVYNLRDGWHLFDLHHQGDPSLIVFGTRVLAISKNGALLAVSLDTTSINIYLMEN</sequence>
<organism evidence="1 2">
    <name type="scientific">Paraglomus occultum</name>
    <dbReference type="NCBI Taxonomy" id="144539"/>
    <lineage>
        <taxon>Eukaryota</taxon>
        <taxon>Fungi</taxon>
        <taxon>Fungi incertae sedis</taxon>
        <taxon>Mucoromycota</taxon>
        <taxon>Glomeromycotina</taxon>
        <taxon>Glomeromycetes</taxon>
        <taxon>Paraglomerales</taxon>
        <taxon>Paraglomeraceae</taxon>
        <taxon>Paraglomus</taxon>
    </lineage>
</organism>
<name>A0A9N9DGK7_9GLOM</name>
<feature type="non-terminal residue" evidence="1">
    <location>
        <position position="1"/>
    </location>
</feature>
<accession>A0A9N9DGK7</accession>
<comment type="caution">
    <text evidence="1">The sequence shown here is derived from an EMBL/GenBank/DDBJ whole genome shotgun (WGS) entry which is preliminary data.</text>
</comment>
<reference evidence="1" key="1">
    <citation type="submission" date="2021-06" db="EMBL/GenBank/DDBJ databases">
        <authorList>
            <person name="Kallberg Y."/>
            <person name="Tangrot J."/>
            <person name="Rosling A."/>
        </authorList>
    </citation>
    <scope>NUCLEOTIDE SEQUENCE</scope>
    <source>
        <strain evidence="1">IA702</strain>
    </source>
</reference>